<dbReference type="RefSeq" id="WP_368381700.1">
    <property type="nucleotide sequence ID" value="NZ_JBFRYA010000008.1"/>
</dbReference>
<dbReference type="EMBL" id="JBFRYA010000008">
    <property type="protein sequence ID" value="MEX1669430.1"/>
    <property type="molecule type" value="Genomic_DNA"/>
</dbReference>
<evidence type="ECO:0000256" key="1">
    <source>
        <dbReference type="SAM" id="Phobius"/>
    </source>
</evidence>
<proteinExistence type="predicted"/>
<organism evidence="2 3">
    <name type="scientific">Zhongshania guokunii</name>
    <dbReference type="NCBI Taxonomy" id="641783"/>
    <lineage>
        <taxon>Bacteria</taxon>
        <taxon>Pseudomonadati</taxon>
        <taxon>Pseudomonadota</taxon>
        <taxon>Gammaproteobacteria</taxon>
        <taxon>Cellvibrionales</taxon>
        <taxon>Spongiibacteraceae</taxon>
        <taxon>Zhongshania</taxon>
    </lineage>
</organism>
<accession>A0ABV3U6T2</accession>
<keyword evidence="1" id="KW-0472">Membrane</keyword>
<dbReference type="PROSITE" id="PS51257">
    <property type="entry name" value="PROKAR_LIPOPROTEIN"/>
    <property type="match status" value="1"/>
</dbReference>
<keyword evidence="1" id="KW-1133">Transmembrane helix</keyword>
<dbReference type="Proteomes" id="UP001557485">
    <property type="component" value="Unassembled WGS sequence"/>
</dbReference>
<name>A0ABV3U6T2_9GAMM</name>
<feature type="transmembrane region" description="Helical" evidence="1">
    <location>
        <begin position="7"/>
        <end position="27"/>
    </location>
</feature>
<sequence length="160" mass="17706">MLTLKNCFIAAFDLICIGLALGGLLFACSNQEAGRQQLDREVAIIEGVVLQPPLNTLVNLDESLWRITEGGLTVRVDPELGILVDVRYWSHNAESMIANFKNAGYKLDYINTGNQRLTLWVNTQEQLKKLAGMQGVSAVSVSTAAPKRDLTLRAFDERKN</sequence>
<reference evidence="2 3" key="1">
    <citation type="journal article" date="2011" name="Int. J. Syst. Evol. Microbiol.">
        <title>Zhongshania antarctica gen. nov., sp. nov. and Zhongshania guokunii sp. nov., gammaproteobacteria respectively isolated from coastal attached (fast) ice and surface seawater of the Antarctic.</title>
        <authorList>
            <person name="Li H.J."/>
            <person name="Zhang X.Y."/>
            <person name="Chen C.X."/>
            <person name="Zhang Y.J."/>
            <person name="Gao Z.M."/>
            <person name="Yu Y."/>
            <person name="Chen X.L."/>
            <person name="Chen B."/>
            <person name="Zhang Y.Z."/>
        </authorList>
    </citation>
    <scope>NUCLEOTIDE SEQUENCE [LARGE SCALE GENOMIC DNA]</scope>
    <source>
        <strain evidence="2 3">ZS6-22T</strain>
    </source>
</reference>
<keyword evidence="1" id="KW-0812">Transmembrane</keyword>
<evidence type="ECO:0000313" key="3">
    <source>
        <dbReference type="Proteomes" id="UP001557485"/>
    </source>
</evidence>
<keyword evidence="3" id="KW-1185">Reference proteome</keyword>
<protein>
    <recommendedName>
        <fullName evidence="4">Toxin co-regulated pilus biosynthesis protein Q C-terminal domain-containing protein</fullName>
    </recommendedName>
</protein>
<gene>
    <name evidence="2" type="ORF">AB4876_10940</name>
</gene>
<evidence type="ECO:0008006" key="4">
    <source>
        <dbReference type="Google" id="ProtNLM"/>
    </source>
</evidence>
<comment type="caution">
    <text evidence="2">The sequence shown here is derived from an EMBL/GenBank/DDBJ whole genome shotgun (WGS) entry which is preliminary data.</text>
</comment>
<evidence type="ECO:0000313" key="2">
    <source>
        <dbReference type="EMBL" id="MEX1669430.1"/>
    </source>
</evidence>